<dbReference type="InterPro" id="IPR050239">
    <property type="entry name" value="Sigma-70_RNA_pol_init_factors"/>
</dbReference>
<feature type="domain" description="RNA polymerase sigma-70 region 3" evidence="1">
    <location>
        <begin position="162"/>
        <end position="226"/>
    </location>
</feature>
<dbReference type="PANTHER" id="PTHR30603">
    <property type="entry name" value="RNA POLYMERASE SIGMA FACTOR RPO"/>
    <property type="match status" value="1"/>
</dbReference>
<dbReference type="GO" id="GO:0006352">
    <property type="term" value="P:DNA-templated transcription initiation"/>
    <property type="evidence" value="ECO:0007669"/>
    <property type="project" value="InterPro"/>
</dbReference>
<dbReference type="InterPro" id="IPR013325">
    <property type="entry name" value="RNA_pol_sigma_r2"/>
</dbReference>
<dbReference type="Gene3D" id="1.20.120.1810">
    <property type="match status" value="1"/>
</dbReference>
<dbReference type="SUPFAM" id="SSF88946">
    <property type="entry name" value="Sigma2 domain of RNA polymerase sigma factors"/>
    <property type="match status" value="1"/>
</dbReference>
<reference evidence="2 3" key="1">
    <citation type="submission" date="2016-07" db="EMBL/GenBank/DDBJ databases">
        <authorList>
            <person name="Millard A."/>
        </authorList>
    </citation>
    <scope>NUCLEOTIDE SEQUENCE [LARGE SCALE GENOMIC DNA]</scope>
</reference>
<dbReference type="InterPro" id="IPR014284">
    <property type="entry name" value="RNA_pol_sigma-70_dom"/>
</dbReference>
<dbReference type="InterPro" id="IPR007624">
    <property type="entry name" value="RNA_pol_sigma70_r3"/>
</dbReference>
<name>A0A1C3S6C3_9CAUD</name>
<dbReference type="Pfam" id="PF04539">
    <property type="entry name" value="Sigma70_r3"/>
    <property type="match status" value="1"/>
</dbReference>
<gene>
    <name evidence="2" type="primary">rpoD</name>
    <name evidence="2" type="ORF">PSLUR01_00075</name>
</gene>
<dbReference type="Gene3D" id="1.10.10.10">
    <property type="entry name" value="Winged helix-like DNA-binding domain superfamily/Winged helix DNA-binding domain"/>
    <property type="match status" value="2"/>
</dbReference>
<dbReference type="NCBIfam" id="TIGR02937">
    <property type="entry name" value="sigma70-ECF"/>
    <property type="match status" value="1"/>
</dbReference>
<sequence>MKKLDLNTIAEEVLDECFANEEVNTLEALDFVEDKDDNEGKVQSSFKYNITLKRPPNVSNEDLIRDIQAGINVKKNTELLVRYNYGLIIDVASKCTCYIPFEDKISYGVEGFMRALKTFDLNKNVKFITYASSSIYMTVYNESSDANYMVHFPRYMSVHKIKVKRFCQEYMRKHGVRPTPEIISEGTGIEIQHVNNCLLFQSEYTSLDAPLDGVTDGTLGDIIHSPASDFNLNVDSIRAPLRYAINELTNELSTKEREIIQRVHGLGEYEPETLREIADNGFVDDNGKYVKSRSSIHRKYSEAMQKLKKLVLAKGYEYEDF</sequence>
<dbReference type="GO" id="GO:0003700">
    <property type="term" value="F:DNA-binding transcription factor activity"/>
    <property type="evidence" value="ECO:0007669"/>
    <property type="project" value="InterPro"/>
</dbReference>
<evidence type="ECO:0000313" key="3">
    <source>
        <dbReference type="Proteomes" id="UP000279386"/>
    </source>
</evidence>
<protein>
    <submittedName>
        <fullName evidence="2">RNA polymerase sigma factor RpoD</fullName>
    </submittedName>
</protein>
<dbReference type="EMBL" id="LT603033">
    <property type="protein sequence ID" value="SCA80052.1"/>
    <property type="molecule type" value="Genomic_DNA"/>
</dbReference>
<organism evidence="2 3">
    <name type="scientific">Escherichia phage vB_Eco_slurp01</name>
    <dbReference type="NCBI Taxonomy" id="1874688"/>
    <lineage>
        <taxon>Viruses</taxon>
        <taxon>Duplodnaviria</taxon>
        <taxon>Heunggongvirae</taxon>
        <taxon>Uroviricota</taxon>
        <taxon>Caudoviricetes</taxon>
        <taxon>Asteriusvirus</taxon>
        <taxon>Asteriusvirus PBECO4</taxon>
    </lineage>
</organism>
<proteinExistence type="predicted"/>
<evidence type="ECO:0000259" key="1">
    <source>
        <dbReference type="Pfam" id="PF04539"/>
    </source>
</evidence>
<dbReference type="InterPro" id="IPR013324">
    <property type="entry name" value="RNA_pol_sigma_r3/r4-like"/>
</dbReference>
<dbReference type="InterPro" id="IPR036388">
    <property type="entry name" value="WH-like_DNA-bd_sf"/>
</dbReference>
<dbReference type="SUPFAM" id="SSF88659">
    <property type="entry name" value="Sigma3 and sigma4 domains of RNA polymerase sigma factors"/>
    <property type="match status" value="2"/>
</dbReference>
<dbReference type="Proteomes" id="UP000279386">
    <property type="component" value="Segment"/>
</dbReference>
<dbReference type="PANTHER" id="PTHR30603:SF47">
    <property type="entry name" value="RNA POLYMERASE SIGMA FACTOR SIGD, CHLOROPLASTIC"/>
    <property type="match status" value="1"/>
</dbReference>
<evidence type="ECO:0000313" key="2">
    <source>
        <dbReference type="EMBL" id="SCA80052.1"/>
    </source>
</evidence>
<accession>A0A1C3S6C3</accession>